<feature type="compositionally biased region" description="Low complexity" evidence="1">
    <location>
        <begin position="159"/>
        <end position="171"/>
    </location>
</feature>
<dbReference type="Proteomes" id="UP001459277">
    <property type="component" value="Unassembled WGS sequence"/>
</dbReference>
<reference evidence="2 3" key="1">
    <citation type="submission" date="2024-01" db="EMBL/GenBank/DDBJ databases">
        <title>A telomere-to-telomere, gap-free genome of sweet tea (Lithocarpus litseifolius).</title>
        <authorList>
            <person name="Zhou J."/>
        </authorList>
    </citation>
    <scope>NUCLEOTIDE SEQUENCE [LARGE SCALE GENOMIC DNA]</scope>
    <source>
        <strain evidence="2">Zhou-2022a</strain>
        <tissue evidence="2">Leaf</tissue>
    </source>
</reference>
<organism evidence="2 3">
    <name type="scientific">Lithocarpus litseifolius</name>
    <dbReference type="NCBI Taxonomy" id="425828"/>
    <lineage>
        <taxon>Eukaryota</taxon>
        <taxon>Viridiplantae</taxon>
        <taxon>Streptophyta</taxon>
        <taxon>Embryophyta</taxon>
        <taxon>Tracheophyta</taxon>
        <taxon>Spermatophyta</taxon>
        <taxon>Magnoliopsida</taxon>
        <taxon>eudicotyledons</taxon>
        <taxon>Gunneridae</taxon>
        <taxon>Pentapetalae</taxon>
        <taxon>rosids</taxon>
        <taxon>fabids</taxon>
        <taxon>Fagales</taxon>
        <taxon>Fagaceae</taxon>
        <taxon>Lithocarpus</taxon>
    </lineage>
</organism>
<name>A0AAW2DGE0_9ROSI</name>
<dbReference type="AlphaFoldDB" id="A0AAW2DGE0"/>
<gene>
    <name evidence="2" type="ORF">SO802_009747</name>
</gene>
<keyword evidence="3" id="KW-1185">Reference proteome</keyword>
<protein>
    <submittedName>
        <fullName evidence="2">Uncharacterized protein</fullName>
    </submittedName>
</protein>
<feature type="region of interest" description="Disordered" evidence="1">
    <location>
        <begin position="141"/>
        <end position="173"/>
    </location>
</feature>
<sequence length="227" mass="25664">MRIQSVSEMEMVRREVQESEGLKSESESLKSEEVELLAREVEHAIHIQRWANKGQLLADALTLDEDMTYLAAYMEWYRRMTRRFRYVQPPEVYAGYCRRVELSGIGERECDDEELKGDWDMYVDGTRSLRCMFDAVAAPSHPVGHDDSAEHTSHAQAGPRSPLPTRLSPPLFSGSTHESGCIFVPIPGRLTLPVVQAEPTQEPSLPNPEESAAQIERSENIELVHGL</sequence>
<evidence type="ECO:0000313" key="2">
    <source>
        <dbReference type="EMBL" id="KAL0008245.1"/>
    </source>
</evidence>
<feature type="compositionally biased region" description="Basic and acidic residues" evidence="1">
    <location>
        <begin position="143"/>
        <end position="153"/>
    </location>
</feature>
<evidence type="ECO:0000256" key="1">
    <source>
        <dbReference type="SAM" id="MobiDB-lite"/>
    </source>
</evidence>
<dbReference type="EMBL" id="JAZDWU010000003">
    <property type="protein sequence ID" value="KAL0008245.1"/>
    <property type="molecule type" value="Genomic_DNA"/>
</dbReference>
<feature type="region of interest" description="Disordered" evidence="1">
    <location>
        <begin position="1"/>
        <end position="27"/>
    </location>
</feature>
<feature type="compositionally biased region" description="Basic and acidic residues" evidence="1">
    <location>
        <begin position="10"/>
        <end position="27"/>
    </location>
</feature>
<accession>A0AAW2DGE0</accession>
<evidence type="ECO:0000313" key="3">
    <source>
        <dbReference type="Proteomes" id="UP001459277"/>
    </source>
</evidence>
<comment type="caution">
    <text evidence="2">The sequence shown here is derived from an EMBL/GenBank/DDBJ whole genome shotgun (WGS) entry which is preliminary data.</text>
</comment>
<proteinExistence type="predicted"/>